<name>A0A449IMN1_PSEFR</name>
<dbReference type="EMBL" id="CAACYJ010000038">
    <property type="protein sequence ID" value="VFB20677.1"/>
    <property type="molecule type" value="Genomic_DNA"/>
</dbReference>
<protein>
    <submittedName>
        <fullName evidence="1">UDP-N-acetylmuramate:L-alanyl-gamma-D-glutamyl-meso-diaminopimelate ligase</fullName>
        <ecNumber evidence="1">6.3.2.-</ecNumber>
    </submittedName>
</protein>
<accession>A0A449IMN1</accession>
<sequence length="167" mass="17418">MKLLVAQRRAEVAVHAACLGAKQMQAIELLIAHALRAPAQQLLEGGVARGADQRALKGGQGLRKHIGDAPLIAVIEPRSNSMKLGAHRDGLPQSVVQADHVVWYAPANLGWDLAATVASSPVPTKVCDSLDAIIAEVKAQVKPGTHVVIMSNGGFGGLHGKLAEALQ</sequence>
<organism evidence="1 2">
    <name type="scientific">Pseudomonas fragi</name>
    <dbReference type="NCBI Taxonomy" id="296"/>
    <lineage>
        <taxon>Bacteria</taxon>
        <taxon>Pseudomonadati</taxon>
        <taxon>Pseudomonadota</taxon>
        <taxon>Gammaproteobacteria</taxon>
        <taxon>Pseudomonadales</taxon>
        <taxon>Pseudomonadaceae</taxon>
        <taxon>Pseudomonas</taxon>
    </lineage>
</organism>
<dbReference type="EC" id="6.3.2.-" evidence="1"/>
<dbReference type="Proteomes" id="UP000330809">
    <property type="component" value="Unassembled WGS sequence"/>
</dbReference>
<dbReference type="AlphaFoldDB" id="A0A449IMN1"/>
<dbReference type="InterPro" id="IPR036615">
    <property type="entry name" value="Mur_ligase_C_dom_sf"/>
</dbReference>
<reference evidence="1 2" key="1">
    <citation type="submission" date="2019-02" db="EMBL/GenBank/DDBJ databases">
        <authorList>
            <consortium name="Pathogen Informatics"/>
        </authorList>
    </citation>
    <scope>NUCLEOTIDE SEQUENCE [LARGE SCALE GENOMIC DNA]</scope>
    <source>
        <strain evidence="1 2">3012STDY7103891</strain>
    </source>
</reference>
<evidence type="ECO:0000313" key="2">
    <source>
        <dbReference type="Proteomes" id="UP000330809"/>
    </source>
</evidence>
<dbReference type="Gene3D" id="3.90.190.20">
    <property type="entry name" value="Mur ligase, C-terminal domain"/>
    <property type="match status" value="1"/>
</dbReference>
<gene>
    <name evidence="1" type="primary">mpl_2</name>
    <name evidence="1" type="ORF">NCTC10754_03305</name>
</gene>
<dbReference type="GO" id="GO:0016881">
    <property type="term" value="F:acid-amino acid ligase activity"/>
    <property type="evidence" value="ECO:0007669"/>
    <property type="project" value="InterPro"/>
</dbReference>
<keyword evidence="1" id="KW-0436">Ligase</keyword>
<proteinExistence type="predicted"/>
<evidence type="ECO:0000313" key="1">
    <source>
        <dbReference type="EMBL" id="VFB20677.1"/>
    </source>
</evidence>
<dbReference type="SUPFAM" id="SSF53244">
    <property type="entry name" value="MurD-like peptide ligases, peptide-binding domain"/>
    <property type="match status" value="1"/>
</dbReference>